<accession>A0A6V7RZJ9</accession>
<dbReference type="VEuPathDB" id="PlasmoDB:PVBDA_0601290"/>
<reference evidence="1 2" key="1">
    <citation type="submission" date="2020-08" db="EMBL/GenBank/DDBJ databases">
        <authorList>
            <person name="Ramaprasad A."/>
        </authorList>
    </citation>
    <scope>NUCLEOTIDE SEQUENCE [LARGE SCALE GENOMIC DNA]</scope>
</reference>
<dbReference type="AlphaFoldDB" id="A0A6V7RZJ9"/>
<dbReference type="Proteomes" id="UP000515550">
    <property type="component" value="Chromosome PVBDA_06"/>
</dbReference>
<evidence type="ECO:0000313" key="2">
    <source>
        <dbReference type="Proteomes" id="UP000515550"/>
    </source>
</evidence>
<name>A0A6V7RZJ9_PLAVN</name>
<dbReference type="EMBL" id="LR865384">
    <property type="protein sequence ID" value="CAD2088014.1"/>
    <property type="molecule type" value="Genomic_DNA"/>
</dbReference>
<organism evidence="1 2">
    <name type="scientific">Plasmodium vinckei brucechwatti</name>
    <dbReference type="NCBI Taxonomy" id="119398"/>
    <lineage>
        <taxon>Eukaryota</taxon>
        <taxon>Sar</taxon>
        <taxon>Alveolata</taxon>
        <taxon>Apicomplexa</taxon>
        <taxon>Aconoidasida</taxon>
        <taxon>Haemosporida</taxon>
        <taxon>Plasmodiidae</taxon>
        <taxon>Plasmodium</taxon>
        <taxon>Plasmodium (Vinckeia)</taxon>
    </lineage>
</organism>
<evidence type="ECO:0000313" key="1">
    <source>
        <dbReference type="EMBL" id="CAD2088014.1"/>
    </source>
</evidence>
<protein>
    <submittedName>
        <fullName evidence="1">Uncharacterized protein</fullName>
    </submittedName>
</protein>
<proteinExistence type="predicted"/>
<gene>
    <name evidence="1" type="ORF">PVBDA_0601290</name>
</gene>
<sequence>MEKRENSKVPNFVDENEKNNYVKCEMIKSMNKQGKEILIKMLKIKENVIYDDILNINIFIKNIWMSMDLQCTFSLNDLILISRSFKNTEIIYDDISFEDNEKKQKTNESLFSNDKKTKNIFLYFQNYKIRKNVVKIFFPKSHTVCFIHKNGSIHIHGSLVLKKLLLILIKVVKKLKYKTFWNYNKCQNKANEPSTFPPLLDKSFQTHTENLLNENKQKQVEYTRPSDIIDDTKTQSTPNYFGFINKNLDQQIEPIEPDHSSSNLKQTDMLVNDLKGTTDIINNCENIIKEIRDKIDKLSPLEMCTTPFDESNNEIEQNCMNSHKNCEKSDFLRLEDNFLDFEEKEEKLLLLNSDNVKQDKEEYLNFLKKNDEINKQRIRNSLNLENVPINNECNINKISKKFMYKFNIHDKWGYTIRDDMIFDMTKFNIKQLVCVFKIKLKHFDISRIYNYIEFKNILTDINNIIYIKIDQNFLNKLISQTNLENFVKNNFTQNYHINNKNSVRTVLLFSSGKVVIYSCKDIHEVLSISRFVVNVLRRNNNIIFE</sequence>